<name>A0A6H9XTR1_9CORY</name>
<evidence type="ECO:0000313" key="7">
    <source>
        <dbReference type="EMBL" id="SPW34478.1"/>
    </source>
</evidence>
<sequence length="285" mass="32045">MARFVEGYRGNKLAVTVLLVRDGAYGLEVYVQERVSSMPTFPKATVFPGGGVDPRDFTLAQPQTGKSNAPLVFEPLTHDIFETDPTWYGPSLSVWAKRLKTDRFRARALILGACRELFEESGTLLASHADGRLVADATPFHDDRLALESHCLSFSQLLLQNNLVARTDLLTPCSRWVSPETDKHQFDLYSFVAALPHDQEPDDDDSIEVSSTGWFPPSLILDGWRAGLLRLVIPTWAHMLFLSEHTTVKSLLDTLQNPSMDPVLGDPIHDPRYQEFFTYTPPKRF</sequence>
<dbReference type="Gene3D" id="3.90.79.10">
    <property type="entry name" value="Nucleoside Triphosphate Pyrophosphohydrolase"/>
    <property type="match status" value="1"/>
</dbReference>
<accession>A0A6H9XTR1</accession>
<keyword evidence="4 7" id="KW-0378">Hydrolase</keyword>
<comment type="cofactor">
    <cofactor evidence="1">
        <name>Mn(2+)</name>
        <dbReference type="ChEBI" id="CHEBI:29035"/>
    </cofactor>
</comment>
<keyword evidence="5" id="KW-0460">Magnesium</keyword>
<proteinExistence type="predicted"/>
<dbReference type="RefSeq" id="WP_005523214.1">
    <property type="nucleotide sequence ID" value="NZ_CAUOLB010000002.1"/>
</dbReference>
<evidence type="ECO:0000256" key="1">
    <source>
        <dbReference type="ARBA" id="ARBA00001936"/>
    </source>
</evidence>
<evidence type="ECO:0000256" key="6">
    <source>
        <dbReference type="ARBA" id="ARBA00023211"/>
    </source>
</evidence>
<evidence type="ECO:0000256" key="4">
    <source>
        <dbReference type="ARBA" id="ARBA00022801"/>
    </source>
</evidence>
<dbReference type="PANTHER" id="PTHR12318:SF0">
    <property type="entry name" value="ACYL-COENZYME A DIPHOSPHATASE NUDT19"/>
    <property type="match status" value="1"/>
</dbReference>
<evidence type="ECO:0000256" key="2">
    <source>
        <dbReference type="ARBA" id="ARBA00001946"/>
    </source>
</evidence>
<comment type="caution">
    <text evidence="7">The sequence shown here is derived from an EMBL/GenBank/DDBJ whole genome shotgun (WGS) entry which is preliminary data.</text>
</comment>
<keyword evidence="3" id="KW-0479">Metal-binding</keyword>
<dbReference type="EMBL" id="UARK01000036">
    <property type="protein sequence ID" value="SPW34478.1"/>
    <property type="molecule type" value="Genomic_DNA"/>
</dbReference>
<protein>
    <submittedName>
        <fullName evidence="7">NUDIX hydrolase</fullName>
    </submittedName>
</protein>
<gene>
    <name evidence="7" type="ORF">NCTC10254_02637</name>
</gene>
<evidence type="ECO:0000256" key="3">
    <source>
        <dbReference type="ARBA" id="ARBA00022723"/>
    </source>
</evidence>
<comment type="cofactor">
    <cofactor evidence="2">
        <name>Mg(2+)</name>
        <dbReference type="ChEBI" id="CHEBI:18420"/>
    </cofactor>
</comment>
<dbReference type="Proteomes" id="UP000249886">
    <property type="component" value="Unassembled WGS sequence"/>
</dbReference>
<dbReference type="GO" id="GO:0016818">
    <property type="term" value="F:hydrolase activity, acting on acid anhydrides, in phosphorus-containing anhydrides"/>
    <property type="evidence" value="ECO:0007669"/>
    <property type="project" value="InterPro"/>
</dbReference>
<keyword evidence="6" id="KW-0464">Manganese</keyword>
<reference evidence="7 8" key="1">
    <citation type="submission" date="2018-06" db="EMBL/GenBank/DDBJ databases">
        <authorList>
            <consortium name="Pathogen Informatics"/>
            <person name="Doyle S."/>
        </authorList>
    </citation>
    <scope>NUCLEOTIDE SEQUENCE [LARGE SCALE GENOMIC DNA]</scope>
    <source>
        <strain evidence="7 8">NCTC10254</strain>
    </source>
</reference>
<dbReference type="AlphaFoldDB" id="A0A6H9XTR1"/>
<dbReference type="SUPFAM" id="SSF55811">
    <property type="entry name" value="Nudix"/>
    <property type="match status" value="1"/>
</dbReference>
<evidence type="ECO:0000256" key="5">
    <source>
        <dbReference type="ARBA" id="ARBA00022842"/>
    </source>
</evidence>
<evidence type="ECO:0000313" key="8">
    <source>
        <dbReference type="Proteomes" id="UP000249886"/>
    </source>
</evidence>
<dbReference type="PANTHER" id="PTHR12318">
    <property type="entry name" value="TESTOSTERONE-REGULATED PROTEIN RP2"/>
    <property type="match status" value="1"/>
</dbReference>
<dbReference type="InterPro" id="IPR015797">
    <property type="entry name" value="NUDIX_hydrolase-like_dom_sf"/>
</dbReference>
<dbReference type="GeneID" id="84574933"/>
<dbReference type="CDD" id="cd18870">
    <property type="entry name" value="NUDIX_AcylCoAdiphos_Nudt19"/>
    <property type="match status" value="1"/>
</dbReference>
<dbReference type="GO" id="GO:0046872">
    <property type="term" value="F:metal ion binding"/>
    <property type="evidence" value="ECO:0007669"/>
    <property type="project" value="UniProtKB-KW"/>
</dbReference>
<dbReference type="InterPro" id="IPR039121">
    <property type="entry name" value="NUDT19"/>
</dbReference>
<organism evidence="7 8">
    <name type="scientific">Corynebacterium matruchotii</name>
    <dbReference type="NCBI Taxonomy" id="43768"/>
    <lineage>
        <taxon>Bacteria</taxon>
        <taxon>Bacillati</taxon>
        <taxon>Actinomycetota</taxon>
        <taxon>Actinomycetes</taxon>
        <taxon>Mycobacteriales</taxon>
        <taxon>Corynebacteriaceae</taxon>
        <taxon>Corynebacterium</taxon>
    </lineage>
</organism>